<protein>
    <submittedName>
        <fullName evidence="1">Uncharacterized protein</fullName>
    </submittedName>
</protein>
<gene>
    <name evidence="1" type="ORF">N7456_007196</name>
</gene>
<name>A0A9W9KCE0_9EURO</name>
<dbReference type="OrthoDB" id="10381479at2759"/>
<dbReference type="AlphaFoldDB" id="A0A9W9KCE0"/>
<accession>A0A9W9KCE0</accession>
<reference evidence="1" key="2">
    <citation type="journal article" date="2023" name="IMA Fungus">
        <title>Comparative genomic study of the Penicillium genus elucidates a diverse pangenome and 15 lateral gene transfer events.</title>
        <authorList>
            <person name="Petersen C."/>
            <person name="Sorensen T."/>
            <person name="Nielsen M.R."/>
            <person name="Sondergaard T.E."/>
            <person name="Sorensen J.L."/>
            <person name="Fitzpatrick D.A."/>
            <person name="Frisvad J.C."/>
            <person name="Nielsen K.L."/>
        </authorList>
    </citation>
    <scope>NUCLEOTIDE SEQUENCE</scope>
    <source>
        <strain evidence="1">IBT 30069</strain>
    </source>
</reference>
<evidence type="ECO:0000313" key="1">
    <source>
        <dbReference type="EMBL" id="KAJ5101144.1"/>
    </source>
</evidence>
<dbReference type="Proteomes" id="UP001149165">
    <property type="component" value="Unassembled WGS sequence"/>
</dbReference>
<organism evidence="1 2">
    <name type="scientific">Penicillium angulare</name>
    <dbReference type="NCBI Taxonomy" id="116970"/>
    <lineage>
        <taxon>Eukaryota</taxon>
        <taxon>Fungi</taxon>
        <taxon>Dikarya</taxon>
        <taxon>Ascomycota</taxon>
        <taxon>Pezizomycotina</taxon>
        <taxon>Eurotiomycetes</taxon>
        <taxon>Eurotiomycetidae</taxon>
        <taxon>Eurotiales</taxon>
        <taxon>Aspergillaceae</taxon>
        <taxon>Penicillium</taxon>
    </lineage>
</organism>
<evidence type="ECO:0000313" key="2">
    <source>
        <dbReference type="Proteomes" id="UP001149165"/>
    </source>
</evidence>
<reference evidence="1" key="1">
    <citation type="submission" date="2022-11" db="EMBL/GenBank/DDBJ databases">
        <authorList>
            <person name="Petersen C."/>
        </authorList>
    </citation>
    <scope>NUCLEOTIDE SEQUENCE</scope>
    <source>
        <strain evidence="1">IBT 30069</strain>
    </source>
</reference>
<proteinExistence type="predicted"/>
<dbReference type="EMBL" id="JAPQKH010000004">
    <property type="protein sequence ID" value="KAJ5101144.1"/>
    <property type="molecule type" value="Genomic_DNA"/>
</dbReference>
<sequence length="491" mass="56597">MQTSIGFDYDRHTLHDFVAEYHGCGSINPEDIRWPTEHLKAKSFNLNPPSSDYSVTDEAHGPFNDAFRFFAHMPMMSEVREPMFTQASQAWSKYVIDGAIDQSWNGGWTAHEMLHFYRQITPPECQTTSNMKVLYAVIAAFDLLTAWTRFLDDALDGDADDEDKRAWYLHHPKSFPADSGLIISVGNRLLHYFIPESHPCKRDIIELYQDYMCYASSYLAISGARTQKSPNSTLKEKMKYLIDDVTKDTIEAYHYMRSGDYVLILLHVCRLVACYKGMLDTSDLRALYSDTVRRAIIVLQVVEDIRDTKNMGVEVPPRLSLNGYLEYVNDEMIKEFDSGEPNHAFLIASLEMGRGESSTVSLTEDEKEEIMETLRDCYFPNEENLEDVDSNHRRLYRLCAMFLKFDVYRYVKEQVLPSTLAKYFLTHEQAVQQLNMPNDLLSYALGSMICQESNSRPNHVALEVERVMEAPDEAINEKAKVLKMFKLLQNL</sequence>
<comment type="caution">
    <text evidence="1">The sequence shown here is derived from an EMBL/GenBank/DDBJ whole genome shotgun (WGS) entry which is preliminary data.</text>
</comment>
<keyword evidence="2" id="KW-1185">Reference proteome</keyword>